<dbReference type="InterPro" id="IPR023867">
    <property type="entry name" value="Sulphatase_maturase_rSAM"/>
</dbReference>
<dbReference type="SFLD" id="SFLDG01067">
    <property type="entry name" value="SPASM/twitch_domain_containing"/>
    <property type="match status" value="1"/>
</dbReference>
<dbReference type="SFLD" id="SFLDG01072">
    <property type="entry name" value="dehydrogenase_like"/>
    <property type="match status" value="1"/>
</dbReference>
<feature type="domain" description="Radical SAM core" evidence="6">
    <location>
        <begin position="8"/>
        <end position="239"/>
    </location>
</feature>
<dbReference type="PROSITE" id="PS51918">
    <property type="entry name" value="RADICAL_SAM"/>
    <property type="match status" value="1"/>
</dbReference>
<organism evidence="7 8">
    <name type="scientific">Streptomyces europaeiscabiei</name>
    <dbReference type="NCBI Taxonomy" id="146819"/>
    <lineage>
        <taxon>Bacteria</taxon>
        <taxon>Bacillati</taxon>
        <taxon>Actinomycetota</taxon>
        <taxon>Actinomycetes</taxon>
        <taxon>Kitasatosporales</taxon>
        <taxon>Streptomycetaceae</taxon>
        <taxon>Streptomyces</taxon>
    </lineage>
</organism>
<dbReference type="InterPro" id="IPR026337">
    <property type="entry name" value="AKG_HExxH"/>
</dbReference>
<dbReference type="PANTHER" id="PTHR43273">
    <property type="entry name" value="ANAEROBIC SULFATASE-MATURATING ENZYME HOMOLOG ASLB-RELATED"/>
    <property type="match status" value="1"/>
</dbReference>
<dbReference type="SFLD" id="SFLDS00029">
    <property type="entry name" value="Radical_SAM"/>
    <property type="match status" value="1"/>
</dbReference>
<proteinExistence type="predicted"/>
<dbReference type="SUPFAM" id="SSF102114">
    <property type="entry name" value="Radical SAM enzymes"/>
    <property type="match status" value="1"/>
</dbReference>
<evidence type="ECO:0000259" key="6">
    <source>
        <dbReference type="PROSITE" id="PS51918"/>
    </source>
</evidence>
<dbReference type="EMBL" id="JARAYU010000007">
    <property type="protein sequence ID" value="MDX3702509.1"/>
    <property type="molecule type" value="Genomic_DNA"/>
</dbReference>
<dbReference type="Pfam" id="PF04055">
    <property type="entry name" value="Radical_SAM"/>
    <property type="match status" value="1"/>
</dbReference>
<dbReference type="Gene3D" id="3.20.20.70">
    <property type="entry name" value="Aldolase class I"/>
    <property type="match status" value="1"/>
</dbReference>
<dbReference type="NCBIfam" id="TIGR04267">
    <property type="entry name" value="mod_HExxH"/>
    <property type="match status" value="1"/>
</dbReference>
<accession>A0ABU4NJN8</accession>
<dbReference type="InterPro" id="IPR013785">
    <property type="entry name" value="Aldolase_TIM"/>
</dbReference>
<reference evidence="7 8" key="1">
    <citation type="journal article" date="2023" name="Microb. Genom.">
        <title>Mesoterricola silvestris gen. nov., sp. nov., Mesoterricola sediminis sp. nov., Geothrix oryzae sp. nov., Geothrix edaphica sp. nov., Geothrix rubra sp. nov., and Geothrix limicola sp. nov., six novel members of Acidobacteriota isolated from soils.</title>
        <authorList>
            <person name="Weisberg A.J."/>
            <person name="Pearce E."/>
            <person name="Kramer C.G."/>
            <person name="Chang J.H."/>
            <person name="Clarke C.R."/>
        </authorList>
    </citation>
    <scope>NUCLEOTIDE SEQUENCE [LARGE SCALE GENOMIC DNA]</scope>
    <source>
        <strain evidence="7 8">ID09-01A</strain>
    </source>
</reference>
<name>A0ABU4NJN8_9ACTN</name>
<gene>
    <name evidence="7" type="ORF">PV662_22565</name>
</gene>
<dbReference type="Proteomes" id="UP001271274">
    <property type="component" value="Unassembled WGS sequence"/>
</dbReference>
<protein>
    <submittedName>
        <fullName evidence="7">FxsB family radical SAM/SPASM domain protein</fullName>
    </submittedName>
</protein>
<keyword evidence="1" id="KW-0949">S-adenosyl-L-methionine</keyword>
<evidence type="ECO:0000256" key="5">
    <source>
        <dbReference type="SAM" id="MobiDB-lite"/>
    </source>
</evidence>
<dbReference type="NCBIfam" id="TIGR04269">
    <property type="entry name" value="SAM_SPASM_FxsB"/>
    <property type="match status" value="1"/>
</dbReference>
<keyword evidence="8" id="KW-1185">Reference proteome</keyword>
<dbReference type="SFLD" id="SFLDG01386">
    <property type="entry name" value="main_SPASM_domain-containing"/>
    <property type="match status" value="1"/>
</dbReference>
<dbReference type="InterPro" id="IPR058240">
    <property type="entry name" value="rSAM_sf"/>
</dbReference>
<dbReference type="PANTHER" id="PTHR43273:SF8">
    <property type="entry name" value="RADICAL SAM DOMAIN PROTEIN"/>
    <property type="match status" value="1"/>
</dbReference>
<feature type="region of interest" description="Disordered" evidence="5">
    <location>
        <begin position="424"/>
        <end position="450"/>
    </location>
</feature>
<sequence length="833" mass="90271">MNVMGRPLLPLRQFVLKMHSRCDLACDHCYVYEHADQSWRGRPRVVSDEVLRTTAKRIAEHAETHGLTAVHVVLHGGEPLLAGRTRLRRAATELTAALGGVCELDLRIHTNAVTLDERFLDLFDEFGIKVGVSLDGDRAANDLHRRYADGRSSHDRVLRAVALLNRPRYRHLFAGILCTIDLRNDPVAVHDALAELTPPRVDFLLPHATWDEPPPRPAEDIDGTAYARWLLTVHDRWAATGRSMDVRVFDSVLRTLRGESSLTESLGLAPADLAVIETDGTFEQADSLKTAHDGAPATGLDVFAHSLDEVAAHPGIVARQQGVEGLAAQCRACPVVRSCGGGLYAHRYRSDGSGFLNPSVYCSDLLSFVTDLRDRHMADHSVRPALAEHHLAELATGRGTDTTVDLLARHQLALVRELLGHVRHGTTHTPPDGDAEKAEAAEAGEDGGDGEDAWNTLTVLDSEAPESVDRVLAHPYVRSWALGCLGSGPQAGPAEGDAESAATATRGIAEITAAAAVRAGRPAAVVVPVHEGLLRLPSLGTLTVGAGAERVVVRTDADGFTVHADDRTYTLPRNGPEDPAWRGSRRFELDGWTVTLEDTDPSRACHGHPAHPRLTEEEAEAWRADLTGAWAWTRRELPQYAPGIAAGLRVITPLLPSPEGADISSAARDAFGAVAIARPATPRTLALLLVHEFQHVKLGAVLDLVDLHDPTCGKLFYAPWRPDPRPLEGLLQGTYAHLAVVDFWRARWRSTAGAEAQTAEIQFSRWRDQTAEAVETLAASGALTPVGEHFVAGMRETVLRSMTASVGPDALRTAREMAQEHRGNWRAASRPAT</sequence>
<dbReference type="InterPro" id="IPR007197">
    <property type="entry name" value="rSAM"/>
</dbReference>
<dbReference type="InterPro" id="IPR026335">
    <property type="entry name" value="rSAM_SPASM_FxsB"/>
</dbReference>
<keyword evidence="2" id="KW-0479">Metal-binding</keyword>
<comment type="caution">
    <text evidence="7">The sequence shown here is derived from an EMBL/GenBank/DDBJ whole genome shotgun (WGS) entry which is preliminary data.</text>
</comment>
<evidence type="ECO:0000256" key="2">
    <source>
        <dbReference type="ARBA" id="ARBA00022723"/>
    </source>
</evidence>
<dbReference type="CDD" id="cd01335">
    <property type="entry name" value="Radical_SAM"/>
    <property type="match status" value="1"/>
</dbReference>
<evidence type="ECO:0000256" key="1">
    <source>
        <dbReference type="ARBA" id="ARBA00022691"/>
    </source>
</evidence>
<keyword evidence="4" id="KW-0411">Iron-sulfur</keyword>
<dbReference type="RefSeq" id="WP_319062562.1">
    <property type="nucleotide sequence ID" value="NZ_JARAYT010000008.1"/>
</dbReference>
<keyword evidence="3" id="KW-0408">Iron</keyword>
<evidence type="ECO:0000256" key="3">
    <source>
        <dbReference type="ARBA" id="ARBA00023004"/>
    </source>
</evidence>
<evidence type="ECO:0000313" key="8">
    <source>
        <dbReference type="Proteomes" id="UP001271274"/>
    </source>
</evidence>
<evidence type="ECO:0000313" key="7">
    <source>
        <dbReference type="EMBL" id="MDX3702509.1"/>
    </source>
</evidence>
<evidence type="ECO:0000256" key="4">
    <source>
        <dbReference type="ARBA" id="ARBA00023014"/>
    </source>
</evidence>